<organism evidence="2 3">
    <name type="scientific">Parasediminibacterium paludis</name>
    <dbReference type="NCBI Taxonomy" id="908966"/>
    <lineage>
        <taxon>Bacteria</taxon>
        <taxon>Pseudomonadati</taxon>
        <taxon>Bacteroidota</taxon>
        <taxon>Chitinophagia</taxon>
        <taxon>Chitinophagales</taxon>
        <taxon>Chitinophagaceae</taxon>
        <taxon>Parasediminibacterium</taxon>
    </lineage>
</organism>
<evidence type="ECO:0008006" key="4">
    <source>
        <dbReference type="Google" id="ProtNLM"/>
    </source>
</evidence>
<proteinExistence type="predicted"/>
<comment type="caution">
    <text evidence="2">The sequence shown here is derived from an EMBL/GenBank/DDBJ whole genome shotgun (WGS) entry which is preliminary data.</text>
</comment>
<feature type="transmembrane region" description="Helical" evidence="1">
    <location>
        <begin position="502"/>
        <end position="520"/>
    </location>
</feature>
<keyword evidence="3" id="KW-1185">Reference proteome</keyword>
<keyword evidence="1" id="KW-1133">Transmembrane helix</keyword>
<sequence>MKKKIYQWHRTTSLIIAIPVILWASSGFMHPIMTTIRPKVATQFLQASAIDTSKIKMPLQEVLSNNHIDSITNFRFVHIDTNWFYQIQLPNNNVPTYVSTKTGKRLANGDWLYAQYLAKHFLEGQENNKTENNKTEALTATASSHDCCDAASECVLNNTKGAKVTDATSVTAFDNEYKSINRLLPVYKVVFARADGIRIYVETTQDRFSFAMDNKRAIFDAIFRWFHNWGWLSFLGKAQFVVEFILVSLAFLTALMGVYIFFISKSKKVASNTVVKTRRSHRFTSIAITLFTLMFTFSGAYHAFTKIFPPKENPEPQVPAFASKQLHLSIAQLQQIVHAPIANVSIVIINGQAYWQVNTKKNYQAKADAKKPVNDLMKAKVVPPPSATYINTANNAILQNGELVYASYLASQYSGHKIGEVAKIDTIVKFADEYGFVNKRLPVFKVAYNANHNERYYIETSTGKLALRVDDIDVIEGYSFSILHKHEFMAWAGKPVKDFSTMFWAMAQIAVVVIGMILYFKTKAKKKMSQT</sequence>
<feature type="transmembrane region" description="Helical" evidence="1">
    <location>
        <begin position="240"/>
        <end position="262"/>
    </location>
</feature>
<keyword evidence="1" id="KW-0812">Transmembrane</keyword>
<feature type="transmembrane region" description="Helical" evidence="1">
    <location>
        <begin position="283"/>
        <end position="304"/>
    </location>
</feature>
<dbReference type="RefSeq" id="WP_379015475.1">
    <property type="nucleotide sequence ID" value="NZ_JBHSDC010000029.1"/>
</dbReference>
<accession>A0ABV8Q162</accession>
<name>A0ABV8Q162_9BACT</name>
<evidence type="ECO:0000256" key="1">
    <source>
        <dbReference type="SAM" id="Phobius"/>
    </source>
</evidence>
<gene>
    <name evidence="2" type="ORF">ACFOW1_15290</name>
</gene>
<reference evidence="3" key="1">
    <citation type="journal article" date="2019" name="Int. J. Syst. Evol. Microbiol.">
        <title>The Global Catalogue of Microorganisms (GCM) 10K type strain sequencing project: providing services to taxonomists for standard genome sequencing and annotation.</title>
        <authorList>
            <consortium name="The Broad Institute Genomics Platform"/>
            <consortium name="The Broad Institute Genome Sequencing Center for Infectious Disease"/>
            <person name="Wu L."/>
            <person name="Ma J."/>
        </authorList>
    </citation>
    <scope>NUCLEOTIDE SEQUENCE [LARGE SCALE GENOMIC DNA]</scope>
    <source>
        <strain evidence="3">CECT 8010</strain>
    </source>
</reference>
<keyword evidence="1" id="KW-0472">Membrane</keyword>
<evidence type="ECO:0000313" key="2">
    <source>
        <dbReference type="EMBL" id="MFC4233265.1"/>
    </source>
</evidence>
<protein>
    <recommendedName>
        <fullName evidence="4">PepSY-associated transmembrane protein</fullName>
    </recommendedName>
</protein>
<feature type="transmembrane region" description="Helical" evidence="1">
    <location>
        <begin position="12"/>
        <end position="33"/>
    </location>
</feature>
<evidence type="ECO:0000313" key="3">
    <source>
        <dbReference type="Proteomes" id="UP001595906"/>
    </source>
</evidence>
<dbReference type="Proteomes" id="UP001595906">
    <property type="component" value="Unassembled WGS sequence"/>
</dbReference>
<dbReference type="EMBL" id="JBHSDC010000029">
    <property type="protein sequence ID" value="MFC4233265.1"/>
    <property type="molecule type" value="Genomic_DNA"/>
</dbReference>